<dbReference type="Pfam" id="PF00149">
    <property type="entry name" value="Metallophos"/>
    <property type="match status" value="1"/>
</dbReference>
<dbReference type="EMBL" id="GL376635">
    <property type="status" value="NOT_ANNOTATED_CDS"/>
    <property type="molecule type" value="Genomic_DNA"/>
</dbReference>
<feature type="domain" description="Calcineurin-like phosphoesterase" evidence="4">
    <location>
        <begin position="135"/>
        <end position="382"/>
    </location>
</feature>
<evidence type="ECO:0000256" key="2">
    <source>
        <dbReference type="ARBA" id="ARBA00022801"/>
    </source>
</evidence>
<dbReference type="SUPFAM" id="SSF56300">
    <property type="entry name" value="Metallo-dependent phosphatases"/>
    <property type="match status" value="1"/>
</dbReference>
<dbReference type="Proteomes" id="UP000019132">
    <property type="component" value="Unassembled WGS sequence"/>
</dbReference>
<dbReference type="PANTHER" id="PTHR10161">
    <property type="entry name" value="TARTRATE-RESISTANT ACID PHOSPHATASE TYPE 5"/>
    <property type="match status" value="1"/>
</dbReference>
<dbReference type="EnsemblProtists" id="PYU1_T006635">
    <property type="protein sequence ID" value="PYU1_T006635"/>
    <property type="gene ID" value="PYU1_G006623"/>
</dbReference>
<evidence type="ECO:0000313" key="5">
    <source>
        <dbReference type="EnsemblProtists" id="PYU1_T006635"/>
    </source>
</evidence>
<name>K3WNU3_GLOUD</name>
<feature type="region of interest" description="Disordered" evidence="3">
    <location>
        <begin position="29"/>
        <end position="79"/>
    </location>
</feature>
<evidence type="ECO:0000259" key="4">
    <source>
        <dbReference type="Pfam" id="PF00149"/>
    </source>
</evidence>
<keyword evidence="1" id="KW-0732">Signal</keyword>
<reference evidence="6" key="2">
    <citation type="submission" date="2010-04" db="EMBL/GenBank/DDBJ databases">
        <authorList>
            <person name="Buell R."/>
            <person name="Hamilton J."/>
            <person name="Hostetler J."/>
        </authorList>
    </citation>
    <scope>NUCLEOTIDE SEQUENCE [LARGE SCALE GENOMIC DNA]</scope>
    <source>
        <strain evidence="6">DAOM:BR144</strain>
    </source>
</reference>
<proteinExistence type="predicted"/>
<dbReference type="HOGENOM" id="CLU_027247_1_0_1"/>
<feature type="compositionally biased region" description="Low complexity" evidence="3">
    <location>
        <begin position="31"/>
        <end position="79"/>
    </location>
</feature>
<dbReference type="STRING" id="431595.K3WNU3"/>
<dbReference type="OMA" id="KVIMGHG"/>
<keyword evidence="2" id="KW-0378">Hydrolase</keyword>
<dbReference type="Gene3D" id="3.60.21.10">
    <property type="match status" value="1"/>
</dbReference>
<organism evidence="5 6">
    <name type="scientific">Globisporangium ultimum (strain ATCC 200006 / CBS 805.95 / DAOM BR144)</name>
    <name type="common">Pythium ultimum</name>
    <dbReference type="NCBI Taxonomy" id="431595"/>
    <lineage>
        <taxon>Eukaryota</taxon>
        <taxon>Sar</taxon>
        <taxon>Stramenopiles</taxon>
        <taxon>Oomycota</taxon>
        <taxon>Peronosporomycetes</taxon>
        <taxon>Pythiales</taxon>
        <taxon>Pythiaceae</taxon>
        <taxon>Globisporangium</taxon>
    </lineage>
</organism>
<reference evidence="6" key="1">
    <citation type="journal article" date="2010" name="Genome Biol.">
        <title>Genome sequence of the necrotrophic plant pathogen Pythium ultimum reveals original pathogenicity mechanisms and effector repertoire.</title>
        <authorList>
            <person name="Levesque C.A."/>
            <person name="Brouwer H."/>
            <person name="Cano L."/>
            <person name="Hamilton J.P."/>
            <person name="Holt C."/>
            <person name="Huitema E."/>
            <person name="Raffaele S."/>
            <person name="Robideau G.P."/>
            <person name="Thines M."/>
            <person name="Win J."/>
            <person name="Zerillo M.M."/>
            <person name="Beakes G.W."/>
            <person name="Boore J.L."/>
            <person name="Busam D."/>
            <person name="Dumas B."/>
            <person name="Ferriera S."/>
            <person name="Fuerstenberg S.I."/>
            <person name="Gachon C.M."/>
            <person name="Gaulin E."/>
            <person name="Govers F."/>
            <person name="Grenville-Briggs L."/>
            <person name="Horner N."/>
            <person name="Hostetler J."/>
            <person name="Jiang R.H."/>
            <person name="Johnson J."/>
            <person name="Krajaejun T."/>
            <person name="Lin H."/>
            <person name="Meijer H.J."/>
            <person name="Moore B."/>
            <person name="Morris P."/>
            <person name="Phuntmart V."/>
            <person name="Puiu D."/>
            <person name="Shetty J."/>
            <person name="Stajich J.E."/>
            <person name="Tripathy S."/>
            <person name="Wawra S."/>
            <person name="van West P."/>
            <person name="Whitty B.R."/>
            <person name="Coutinho P.M."/>
            <person name="Henrissat B."/>
            <person name="Martin F."/>
            <person name="Thomas P.D."/>
            <person name="Tyler B.M."/>
            <person name="De Vries R.P."/>
            <person name="Kamoun S."/>
            <person name="Yandell M."/>
            <person name="Tisserat N."/>
            <person name="Buell C.R."/>
        </authorList>
    </citation>
    <scope>NUCLEOTIDE SEQUENCE</scope>
    <source>
        <strain evidence="6">DAOM:BR144</strain>
    </source>
</reference>
<evidence type="ECO:0000313" key="6">
    <source>
        <dbReference type="Proteomes" id="UP000019132"/>
    </source>
</evidence>
<keyword evidence="6" id="KW-1185">Reference proteome</keyword>
<dbReference type="eggNOG" id="KOG2679">
    <property type="taxonomic scope" value="Eukaryota"/>
</dbReference>
<accession>K3WNU3</accession>
<sequence>MAKKAVIVFAVVVLAVIGATIGYFVTKKSTDSSTSTAGNNGTSSSNSNASGGSSKTSGTTGGSSTISFTNSSGSGDVGTVSTITSDPTAQKYELSAFAIGDWGATTYSKNGSCCSRRSDYSFNAFDRHAELGVAKLMGLTAAVQKPKVIMGHGDNFYWEGILDDTDQAYRFEATFEDKYTDKALIDVPWVNVMGNHDYGGGSYVCSDGSIGVECKSTEELLTAINTKFKLQAGYKSPNNDRWMLTDHFYVHTIKDGDVSVDIFNLDTNDADTHAADQICCQCYGYSEGDKEKKCKQATRGHKHCCGGDTSMYDQCMKQFKEWGDEAKAKLVEGVKKSTATWKIVNSHYSPYNHYGEAGASEWIQTLQSIDGIQLWINGHTHGEKHDFGAFNMHFIENGAGGGIQSEAASGIPKYASSYIKNLWTAGGLTDGTLDGNTYGFFEVAASKEWLKVRFLTFDSNWKITKDDNGLEKGTIGGVAAKHCWYIPVDGTLGKECS</sequence>
<protein>
    <recommendedName>
        <fullName evidence="4">Calcineurin-like phosphoesterase domain-containing protein</fullName>
    </recommendedName>
</protein>
<dbReference type="InParanoid" id="K3WNU3"/>
<dbReference type="PANTHER" id="PTHR10161:SF14">
    <property type="entry name" value="TARTRATE-RESISTANT ACID PHOSPHATASE TYPE 5"/>
    <property type="match status" value="1"/>
</dbReference>
<dbReference type="InterPro" id="IPR051558">
    <property type="entry name" value="Metallophosphoesterase_PAP"/>
</dbReference>
<dbReference type="GO" id="GO:0016787">
    <property type="term" value="F:hydrolase activity"/>
    <property type="evidence" value="ECO:0007669"/>
    <property type="project" value="UniProtKB-KW"/>
</dbReference>
<evidence type="ECO:0000256" key="1">
    <source>
        <dbReference type="ARBA" id="ARBA00022729"/>
    </source>
</evidence>
<dbReference type="VEuPathDB" id="FungiDB:PYU1_G006623"/>
<dbReference type="AlphaFoldDB" id="K3WNU3"/>
<dbReference type="InterPro" id="IPR029052">
    <property type="entry name" value="Metallo-depent_PP-like"/>
</dbReference>
<evidence type="ECO:0000256" key="3">
    <source>
        <dbReference type="SAM" id="MobiDB-lite"/>
    </source>
</evidence>
<dbReference type="InterPro" id="IPR004843">
    <property type="entry name" value="Calcineurin-like_PHP"/>
</dbReference>
<reference evidence="5" key="3">
    <citation type="submission" date="2015-02" db="UniProtKB">
        <authorList>
            <consortium name="EnsemblProtists"/>
        </authorList>
    </citation>
    <scope>IDENTIFICATION</scope>
    <source>
        <strain evidence="5">DAOM BR144</strain>
    </source>
</reference>